<keyword evidence="4" id="KW-0539">Nucleus</keyword>
<dbReference type="EvolutionaryTrace" id="A7TDS5"/>
<evidence type="ECO:0000313" key="7">
    <source>
        <dbReference type="Proteomes" id="UP000000267"/>
    </source>
</evidence>
<dbReference type="GO" id="GO:0006606">
    <property type="term" value="P:protein import into nucleus"/>
    <property type="evidence" value="ECO:0007669"/>
    <property type="project" value="EnsemblFungi"/>
</dbReference>
<dbReference type="GO" id="GO:0006302">
    <property type="term" value="P:double-strand break repair"/>
    <property type="evidence" value="ECO:0007669"/>
    <property type="project" value="EnsemblFungi"/>
</dbReference>
<dbReference type="PhylomeDB" id="A7TDS5"/>
<gene>
    <name evidence="6" type="ORF">Kpol_1018p77</name>
</gene>
<keyword evidence="7" id="KW-1185">Reference proteome</keyword>
<dbReference type="FunCoup" id="A7TDS5">
    <property type="interactions" value="175"/>
</dbReference>
<dbReference type="Proteomes" id="UP000000267">
    <property type="component" value="Unassembled WGS sequence"/>
</dbReference>
<dbReference type="STRING" id="436907.A7TDS5"/>
<dbReference type="GO" id="GO:0000781">
    <property type="term" value="C:chromosome, telomeric region"/>
    <property type="evidence" value="ECO:0007669"/>
    <property type="project" value="GOC"/>
</dbReference>
<dbReference type="PDB" id="4Q9T">
    <property type="method" value="X-ray"/>
    <property type="resolution" value="3.00 A"/>
    <property type="chains" value="A/B=55-502"/>
</dbReference>
<dbReference type="GO" id="GO:0031990">
    <property type="term" value="P:mRNA export from nucleus in response to heat stress"/>
    <property type="evidence" value="ECO:0007669"/>
    <property type="project" value="EnsemblFungi"/>
</dbReference>
<dbReference type="AlphaFoldDB" id="A7TDS5"/>
<dbReference type="PANTHER" id="PTHR13405">
    <property type="entry name" value="NUCLEAR PORE COMPLEX PROTEIN NUP133"/>
    <property type="match status" value="1"/>
</dbReference>
<dbReference type="GO" id="GO:0051664">
    <property type="term" value="P:nuclear pore localization"/>
    <property type="evidence" value="ECO:0007669"/>
    <property type="project" value="EnsemblFungi"/>
</dbReference>
<evidence type="ECO:0000259" key="5">
    <source>
        <dbReference type="Pfam" id="PF08801"/>
    </source>
</evidence>
<dbReference type="HOGENOM" id="CLU_274661_0_0_1"/>
<dbReference type="GO" id="GO:0006409">
    <property type="term" value="P:tRNA export from nucleus"/>
    <property type="evidence" value="ECO:0007669"/>
    <property type="project" value="EnsemblFungi"/>
</dbReference>
<dbReference type="GO" id="GO:0016973">
    <property type="term" value="P:poly(A)+ mRNA export from nucleus"/>
    <property type="evidence" value="ECO:0007669"/>
    <property type="project" value="EnsemblFungi"/>
</dbReference>
<dbReference type="InterPro" id="IPR014908">
    <property type="entry name" value="Nucleoporin_Nup133/Nup155_N"/>
</dbReference>
<evidence type="ECO:0000256" key="4">
    <source>
        <dbReference type="ARBA" id="ARBA00023242"/>
    </source>
</evidence>
<dbReference type="GO" id="GO:0030466">
    <property type="term" value="P:silent mating-type cassette heterochromatin formation"/>
    <property type="evidence" value="ECO:0007669"/>
    <property type="project" value="EnsemblFungi"/>
</dbReference>
<proteinExistence type="evidence at protein level"/>
<reference evidence="8" key="2">
    <citation type="submission" date="2014-05" db="PDB data bank">
        <title>Crystal structure of Vanderwaltozyma polyspora Nup133 Beta-propeller domain.</title>
        <authorList>
            <person name="Sampathkumar P."/>
            <person name="Bonanno J.B."/>
            <person name="Rout M.P."/>
            <person name="Almo S.C."/>
        </authorList>
    </citation>
    <scope>X-RAY CRYSTALLOGRAPHY (3.00 ANGSTROMS) OF 55-502</scope>
</reference>
<dbReference type="PDBsum" id="4Q9T"/>
<dbReference type="InterPro" id="IPR015943">
    <property type="entry name" value="WD40/YVTN_repeat-like_dom_sf"/>
</dbReference>
<accession>A7TDS5</accession>
<evidence type="ECO:0000256" key="2">
    <source>
        <dbReference type="ARBA" id="ARBA00005569"/>
    </source>
</evidence>
<dbReference type="GO" id="GO:0031080">
    <property type="term" value="C:nuclear pore outer ring"/>
    <property type="evidence" value="ECO:0007669"/>
    <property type="project" value="EnsemblFungi"/>
</dbReference>
<evidence type="ECO:0000256" key="1">
    <source>
        <dbReference type="ARBA" id="ARBA00004123"/>
    </source>
</evidence>
<dbReference type="GO" id="GO:0045944">
    <property type="term" value="P:positive regulation of transcription by RNA polymerase II"/>
    <property type="evidence" value="ECO:0007669"/>
    <property type="project" value="EnsemblFungi"/>
</dbReference>
<evidence type="ECO:0000313" key="6">
    <source>
        <dbReference type="EMBL" id="EDO19545.1"/>
    </source>
</evidence>
<protein>
    <recommendedName>
        <fullName evidence="5">Nucleoporin Nup133/Nup155-like N-terminal domain-containing protein</fullName>
    </recommendedName>
</protein>
<dbReference type="GO" id="GO:0034398">
    <property type="term" value="P:telomere tethering at nuclear periphery"/>
    <property type="evidence" value="ECO:0007669"/>
    <property type="project" value="EnsemblFungi"/>
</dbReference>
<organism evidence="7">
    <name type="scientific">Vanderwaltozyma polyspora (strain ATCC 22028 / DSM 70294 / BCRC 21397 / CBS 2163 / NBRC 10782 / NRRL Y-8283 / UCD 57-17)</name>
    <name type="common">Kluyveromyces polysporus</name>
    <dbReference type="NCBI Taxonomy" id="436907"/>
    <lineage>
        <taxon>Eukaryota</taxon>
        <taxon>Fungi</taxon>
        <taxon>Dikarya</taxon>
        <taxon>Ascomycota</taxon>
        <taxon>Saccharomycotina</taxon>
        <taxon>Saccharomycetes</taxon>
        <taxon>Saccharomycetales</taxon>
        <taxon>Saccharomycetaceae</taxon>
        <taxon>Vanderwaltozyma</taxon>
    </lineage>
</organism>
<dbReference type="OrthoDB" id="103454at2759"/>
<dbReference type="GO" id="GO:0005829">
    <property type="term" value="C:cytosol"/>
    <property type="evidence" value="ECO:0007669"/>
    <property type="project" value="EnsemblFungi"/>
</dbReference>
<dbReference type="eggNOG" id="KOG4121">
    <property type="taxonomic scope" value="Eukaryota"/>
</dbReference>
<dbReference type="GO" id="GO:0017056">
    <property type="term" value="F:structural constituent of nuclear pore"/>
    <property type="evidence" value="ECO:0007669"/>
    <property type="project" value="EnsemblFungi"/>
</dbReference>
<dbReference type="KEGG" id="vpo:Kpol_1018p77"/>
<dbReference type="InParanoid" id="A7TDS5"/>
<feature type="domain" description="Nucleoporin Nup133/Nup155-like N-terminal" evidence="5">
    <location>
        <begin position="67"/>
        <end position="492"/>
    </location>
</feature>
<keyword evidence="8" id="KW-0002">3D-structure</keyword>
<reference evidence="6 7" key="1">
    <citation type="journal article" date="2007" name="Proc. Natl. Acad. Sci. U.S.A.">
        <title>Independent sorting-out of thousands of duplicated gene pairs in two yeast species descended from a whole-genome duplication.</title>
        <authorList>
            <person name="Scannell D.R."/>
            <person name="Frank A.C."/>
            <person name="Conant G.C."/>
            <person name="Byrne K.P."/>
            <person name="Woolfit M."/>
            <person name="Wolfe K.H."/>
        </authorList>
    </citation>
    <scope>NUCLEOTIDE SEQUENCE [LARGE SCALE GENOMIC DNA]</scope>
    <source>
        <strain evidence="7">ATCC 22028 / DSM 70294 / BCRC 21397 / CBS 2163 / NBRC 10782 / NRRL Y-8283 / UCD 57-17</strain>
    </source>
</reference>
<dbReference type="DNASU" id="5547902"/>
<sequence>MNIDGGNSLFQLRKELYSTDNKLSSIDDDLSDRNTTEDLIMLPSSANSNFSSPYTSNNKYGNTKILTETEKYSVTKLSTDLSFLPGSNGNNNTIDTHHFEGLVDTALQKALVNDLDHIYIWNYNSIQKDTPICKISLHDDYSVLSSPPICLFTSSISSTNNDTANYNNNASGNINSGKFNNGICIINKKNSQFLYFEDISTINNLYTKLSKSKAHVLDLKLKDNENITSTINCEPSGIIIATSLGRVLFITIKDSTGKPKLELKQQLIKPQNSFFFRNLDSSKEIISLKKGPIVGKGERLLYITTRGGSLQIWQLSINSKSFKRLEINIYEHVLDSLQDLYPFAHGTLAFLDSHPIYSDTSSAHLTLASISNGNEIYYLMITVILDEKTNSFQIFSIYKLNTYFTKSTVDLNHKPQLFIPNALDSIVSPTLSVYVLFNNAVVMTQISSKLDSSFPLRRKWEDIIRFNKDVEIIGSGYSTDSIYVICKDMGVLKIASHSNNNQELELVSFVKSHIDQAVYFSTITSNPIEFNLPESLSLDTTDIENDIKTSCDEIFYSTGSYIPPMLNTLEQHLNLRIEYFNNLIEFTKINFNYKISPTVKLYLIEKISILKCCLALFKYISDKAILSNIWRDLVLNSFNDSSLEEFVLGKLDEFPRLFTIFLNDLSAKIVGFNDVEEKVKIVDLLITCVYDAVLENCEKSIRYDALQLDPLELDNKPMWFTNLTNIKAMNNIFFSFIFPDNDLSVENKQRLLTVVKLLYYVINQNMIWHKSMKQIETEEYKEVEALYNDNHANWIHVLCNIGVHEEALQICEFYHDLGGLVEILEKLDFEISRELYDQYFKMFGYEFATILFEYYINAKDLKALFFKFPNHHDLLNKFLLSSPPKYYKYAWIQEIIDNDYRKASDILTTLSVGEAGDGCEISERQLHLNIAKLSGLVDENFDANQMIEIQRDIDTIDHQTRIKKLLEEDPTGISMNQAFANNEFGEKFQETKYCIQNDKSINIKYIIDMLSMMDSVENLYEALKLTCIYRHSLGYEVSKYFQQSIWRRCIIEESKDGVIQLEGENSKIYQLLVKYFEGKLYEYDCKLPFVSFLMDRIGISMNFLSIIYGNDNNVLVSISDSIEREYHDLIRIGDTLESQLSTIIGSANESTGNECTINYETKSIEY</sequence>
<dbReference type="GO" id="GO:0000973">
    <property type="term" value="P:post-transcriptional tethering of RNA polymerase II gene DNA at nuclear periphery"/>
    <property type="evidence" value="ECO:0007669"/>
    <property type="project" value="EnsemblFungi"/>
</dbReference>
<dbReference type="RefSeq" id="XP_001647403.1">
    <property type="nucleotide sequence ID" value="XM_001647353.1"/>
</dbReference>
<dbReference type="Gene3D" id="1.20.58.1380">
    <property type="match status" value="1"/>
</dbReference>
<evidence type="ECO:0007829" key="8">
    <source>
        <dbReference type="PDB" id="4Q9T"/>
    </source>
</evidence>
<dbReference type="Pfam" id="PF08801">
    <property type="entry name" value="Nucleoporin_N"/>
    <property type="match status" value="1"/>
</dbReference>
<comment type="subcellular location">
    <subcellularLocation>
        <location evidence="1">Nucleus</location>
    </subcellularLocation>
</comment>
<dbReference type="PANTHER" id="PTHR13405:SF11">
    <property type="entry name" value="NUCLEAR PORE COMPLEX PROTEIN NUP133"/>
    <property type="match status" value="1"/>
</dbReference>
<dbReference type="SMR" id="A7TDS5"/>
<dbReference type="GO" id="GO:0000122">
    <property type="term" value="P:negative regulation of transcription by RNA polymerase II"/>
    <property type="evidence" value="ECO:0007669"/>
    <property type="project" value="EnsemblFungi"/>
</dbReference>
<dbReference type="EMBL" id="DS480378">
    <property type="protein sequence ID" value="EDO19545.1"/>
    <property type="molecule type" value="Genomic_DNA"/>
</dbReference>
<dbReference type="Gene3D" id="2.130.10.10">
    <property type="entry name" value="YVTN repeat-like/Quinoprotein amine dehydrogenase"/>
    <property type="match status" value="1"/>
</dbReference>
<name>A7TDS5_VANPO</name>
<dbReference type="GO" id="GO:0031509">
    <property type="term" value="P:subtelomeric heterochromatin formation"/>
    <property type="evidence" value="ECO:0007669"/>
    <property type="project" value="EnsemblFungi"/>
</dbReference>
<dbReference type="OMA" id="HVATLLW"/>
<keyword evidence="3" id="KW-0813">Transport</keyword>
<dbReference type="InterPro" id="IPR037624">
    <property type="entry name" value="Nup133-like"/>
</dbReference>
<dbReference type="SUPFAM" id="SSF117289">
    <property type="entry name" value="Nucleoporin domain"/>
    <property type="match status" value="1"/>
</dbReference>
<dbReference type="GeneID" id="5547902"/>
<comment type="similarity">
    <text evidence="2">Belongs to the nucleoporin Nup133 family.</text>
</comment>
<evidence type="ECO:0000256" key="3">
    <source>
        <dbReference type="ARBA" id="ARBA00022448"/>
    </source>
</evidence>